<feature type="domain" description="UDP-3-O-[3-hydroxymyristoyl] glucosamine N-acyltransferase non-repeat region" evidence="8">
    <location>
        <begin position="22"/>
        <end position="90"/>
    </location>
</feature>
<dbReference type="NCBIfam" id="NF002060">
    <property type="entry name" value="PRK00892.1"/>
    <property type="match status" value="1"/>
</dbReference>
<comment type="function">
    <text evidence="7">Catalyzes the N-acylation of UDP-3-O-acylglucosamine using 3-hydroxyacyl-ACP as the acyl donor. Is involved in the biosynthesis of lipid A, a phosphorylated glycolipid that anchors the lipopolysaccharide to the outer membrane of the cell.</text>
</comment>
<evidence type="ECO:0000256" key="6">
    <source>
        <dbReference type="ARBA" id="ARBA00023315"/>
    </source>
</evidence>
<proteinExistence type="inferred from homology"/>
<evidence type="ECO:0000256" key="2">
    <source>
        <dbReference type="ARBA" id="ARBA00022556"/>
    </source>
</evidence>
<evidence type="ECO:0000256" key="7">
    <source>
        <dbReference type="HAMAP-Rule" id="MF_00523"/>
    </source>
</evidence>
<dbReference type="UniPathway" id="UPA00973"/>
<dbReference type="GO" id="GO:0016020">
    <property type="term" value="C:membrane"/>
    <property type="evidence" value="ECO:0007669"/>
    <property type="project" value="GOC"/>
</dbReference>
<comment type="pathway">
    <text evidence="7">Bacterial outer membrane biogenesis; LPS lipid A biosynthesis.</text>
</comment>
<evidence type="ECO:0000256" key="5">
    <source>
        <dbReference type="ARBA" id="ARBA00023098"/>
    </source>
</evidence>
<dbReference type="RefSeq" id="WP_166518542.1">
    <property type="nucleotide sequence ID" value="NZ_JAAABJ010000211.1"/>
</dbReference>
<evidence type="ECO:0000256" key="1">
    <source>
        <dbReference type="ARBA" id="ARBA00022516"/>
    </source>
</evidence>
<dbReference type="Proteomes" id="UP000553459">
    <property type="component" value="Unassembled WGS sequence"/>
</dbReference>
<keyword evidence="6 7" id="KW-0012">Acyltransferase</keyword>
<comment type="subunit">
    <text evidence="7">Homotrimer.</text>
</comment>
<evidence type="ECO:0000256" key="3">
    <source>
        <dbReference type="ARBA" id="ARBA00022679"/>
    </source>
</evidence>
<evidence type="ECO:0000313" key="9">
    <source>
        <dbReference type="EMBL" id="NAW50177.1"/>
    </source>
</evidence>
<name>A0A845PUL8_9FLAO</name>
<comment type="caution">
    <text evidence="9">The sequence shown here is derived from an EMBL/GenBank/DDBJ whole genome shotgun (WGS) entry which is preliminary data.</text>
</comment>
<keyword evidence="3 7" id="KW-0808">Transferase</keyword>
<dbReference type="Gene3D" id="3.40.1390.10">
    <property type="entry name" value="MurE/MurF, N-terminal domain"/>
    <property type="match status" value="1"/>
</dbReference>
<dbReference type="PANTHER" id="PTHR43378">
    <property type="entry name" value="UDP-3-O-ACYLGLUCOSAMINE N-ACYLTRANSFERASE"/>
    <property type="match status" value="1"/>
</dbReference>
<dbReference type="Pfam" id="PF04613">
    <property type="entry name" value="LpxD"/>
    <property type="match status" value="1"/>
</dbReference>
<dbReference type="HAMAP" id="MF_00523">
    <property type="entry name" value="LpxD"/>
    <property type="match status" value="1"/>
</dbReference>
<protein>
    <recommendedName>
        <fullName evidence="7">UDP-3-O-acylglucosamine N-acyltransferase</fullName>
        <ecNumber evidence="7">2.3.1.191</ecNumber>
    </recommendedName>
</protein>
<keyword evidence="10" id="KW-1185">Reference proteome</keyword>
<keyword evidence="5 7" id="KW-0443">Lipid metabolism</keyword>
<dbReference type="InterPro" id="IPR001451">
    <property type="entry name" value="Hexapep"/>
</dbReference>
<evidence type="ECO:0000256" key="4">
    <source>
        <dbReference type="ARBA" id="ARBA00022737"/>
    </source>
</evidence>
<comment type="similarity">
    <text evidence="7">Belongs to the transferase hexapeptide repeat family. LpxD subfamily.</text>
</comment>
<keyword evidence="1 7" id="KW-0444">Lipid biosynthesis</keyword>
<evidence type="ECO:0000259" key="8">
    <source>
        <dbReference type="Pfam" id="PF04613"/>
    </source>
</evidence>
<dbReference type="GO" id="GO:0016410">
    <property type="term" value="F:N-acyltransferase activity"/>
    <property type="evidence" value="ECO:0007669"/>
    <property type="project" value="InterPro"/>
</dbReference>
<evidence type="ECO:0000313" key="10">
    <source>
        <dbReference type="Proteomes" id="UP000553459"/>
    </source>
</evidence>
<dbReference type="EC" id="2.3.1.191" evidence="7"/>
<dbReference type="CDD" id="cd03352">
    <property type="entry name" value="LbH_LpxD"/>
    <property type="match status" value="1"/>
</dbReference>
<reference evidence="9 10" key="1">
    <citation type="submission" date="2019-11" db="EMBL/GenBank/DDBJ databases">
        <title>Characterization of Elizabethkingia argenteiflava sp. nov., isolated from inner surface of Soybean Pods.</title>
        <authorList>
            <person name="Mo S."/>
        </authorList>
    </citation>
    <scope>NUCLEOTIDE SEQUENCE [LARGE SCALE GENOMIC DNA]</scope>
    <source>
        <strain evidence="9 10">YB22</strain>
    </source>
</reference>
<dbReference type="GO" id="GO:0103118">
    <property type="term" value="F:UDP-3-O-[(3R)-3-hydroxyacyl]-glucosamine N-acyltransferase activity"/>
    <property type="evidence" value="ECO:0007669"/>
    <property type="project" value="UniProtKB-EC"/>
</dbReference>
<feature type="active site" description="Proton acceptor" evidence="7">
    <location>
        <position position="241"/>
    </location>
</feature>
<keyword evidence="2 7" id="KW-0441">Lipid A biosynthesis</keyword>
<dbReference type="Pfam" id="PF00132">
    <property type="entry name" value="Hexapep"/>
    <property type="match status" value="3"/>
</dbReference>
<accession>A0A845PUL8</accession>
<dbReference type="InterPro" id="IPR007691">
    <property type="entry name" value="LpxD"/>
</dbReference>
<dbReference type="Gene3D" id="2.160.10.10">
    <property type="entry name" value="Hexapeptide repeat proteins"/>
    <property type="match status" value="1"/>
</dbReference>
<dbReference type="GO" id="GO:0009245">
    <property type="term" value="P:lipid A biosynthetic process"/>
    <property type="evidence" value="ECO:0007669"/>
    <property type="project" value="UniProtKB-UniRule"/>
</dbReference>
<dbReference type="SUPFAM" id="SSF51161">
    <property type="entry name" value="Trimeric LpxA-like enzymes"/>
    <property type="match status" value="1"/>
</dbReference>
<dbReference type="InterPro" id="IPR011004">
    <property type="entry name" value="Trimer_LpxA-like_sf"/>
</dbReference>
<gene>
    <name evidence="7 9" type="primary">lpxD</name>
    <name evidence="9" type="ORF">GNY06_01825</name>
</gene>
<organism evidence="9 10">
    <name type="scientific">Elizabethkingia argenteiflava</name>
    <dbReference type="NCBI Taxonomy" id="2681556"/>
    <lineage>
        <taxon>Bacteria</taxon>
        <taxon>Pseudomonadati</taxon>
        <taxon>Bacteroidota</taxon>
        <taxon>Flavobacteriia</taxon>
        <taxon>Flavobacteriales</taxon>
        <taxon>Weeksellaceae</taxon>
        <taxon>Elizabethkingia</taxon>
    </lineage>
</organism>
<dbReference type="InterPro" id="IPR020573">
    <property type="entry name" value="UDP_GlcNAc_AcTrfase_non-rep"/>
</dbReference>
<sequence>MEFTAEQIANLVKGRVIGDTETKVSGFSQIEEGCKGNLSFLANSKYLPLMDNTEASVVIISENLIDKNKKYPSTLIAVEDGYLAFQVLMNLYQDLQSKKEGIEQPCFISESVKIMDDVYIGAFTYISHKSVIGQGTQIYPQVYIGKNVRIGKNCQIDSGARIYDDCIIGDNCVIHSNTVIGGDGFGFQPTANGFKKIPQLGNVILEDDVEIGANCTIDRATIGSTVIGKGTKLDNLIQIAHNVKIGQNNVLAAQVGVAGSTTIGNWNMFGGQTGIAGHVTIGNGIKTQAKSGINNSVEDNEVLYGAPAIAARDFRRSYVHFRNFPDIVKRINNLEKIYSKESANE</sequence>
<dbReference type="PANTHER" id="PTHR43378:SF2">
    <property type="entry name" value="UDP-3-O-ACYLGLUCOSAMINE N-ACYLTRANSFERASE 1, MITOCHONDRIAL-RELATED"/>
    <property type="match status" value="1"/>
</dbReference>
<dbReference type="AlphaFoldDB" id="A0A845PUL8"/>
<dbReference type="NCBIfam" id="TIGR01853">
    <property type="entry name" value="lipid_A_lpxD"/>
    <property type="match status" value="1"/>
</dbReference>
<dbReference type="EMBL" id="JAAABJ010000211">
    <property type="protein sequence ID" value="NAW50177.1"/>
    <property type="molecule type" value="Genomic_DNA"/>
</dbReference>
<keyword evidence="4 7" id="KW-0677">Repeat</keyword>
<comment type="catalytic activity">
    <reaction evidence="7">
        <text>a UDP-3-O-[(3R)-3-hydroxyacyl]-alpha-D-glucosamine + a (3R)-hydroxyacyl-[ACP] = a UDP-2-N,3-O-bis[(3R)-3-hydroxyacyl]-alpha-D-glucosamine + holo-[ACP] + H(+)</text>
        <dbReference type="Rhea" id="RHEA:53836"/>
        <dbReference type="Rhea" id="RHEA-COMP:9685"/>
        <dbReference type="Rhea" id="RHEA-COMP:9945"/>
        <dbReference type="ChEBI" id="CHEBI:15378"/>
        <dbReference type="ChEBI" id="CHEBI:64479"/>
        <dbReference type="ChEBI" id="CHEBI:78827"/>
        <dbReference type="ChEBI" id="CHEBI:137740"/>
        <dbReference type="ChEBI" id="CHEBI:137748"/>
        <dbReference type="EC" id="2.3.1.191"/>
    </reaction>
</comment>